<evidence type="ECO:0000256" key="1">
    <source>
        <dbReference type="ARBA" id="ARBA00006484"/>
    </source>
</evidence>
<dbReference type="AlphaFoldDB" id="A0A8J6CAT2"/>
<dbReference type="GO" id="GO:0016491">
    <property type="term" value="F:oxidoreductase activity"/>
    <property type="evidence" value="ECO:0007669"/>
    <property type="project" value="UniProtKB-KW"/>
</dbReference>
<dbReference type="OMA" id="FTELMRY"/>
<dbReference type="SUPFAM" id="SSF51735">
    <property type="entry name" value="NAD(P)-binding Rossmann-fold domains"/>
    <property type="match status" value="1"/>
</dbReference>
<evidence type="ECO:0000256" key="2">
    <source>
        <dbReference type="ARBA" id="ARBA00023002"/>
    </source>
</evidence>
<dbReference type="Gene3D" id="3.40.50.720">
    <property type="entry name" value="NAD(P)-binding Rossmann-like Domain"/>
    <property type="match status" value="1"/>
</dbReference>
<dbReference type="Proteomes" id="UP000751190">
    <property type="component" value="Unassembled WGS sequence"/>
</dbReference>
<dbReference type="InterPro" id="IPR002347">
    <property type="entry name" value="SDR_fam"/>
</dbReference>
<dbReference type="PRINTS" id="PR00081">
    <property type="entry name" value="GDHRDH"/>
</dbReference>
<dbReference type="OrthoDB" id="191139at2759"/>
<dbReference type="PANTHER" id="PTHR24320:SF227">
    <property type="entry name" value="RETINOL DEHYDROGENASE 11"/>
    <property type="match status" value="1"/>
</dbReference>
<organism evidence="3 4">
    <name type="scientific">Diacronema lutheri</name>
    <name type="common">Unicellular marine alga</name>
    <name type="synonym">Monochrysis lutheri</name>
    <dbReference type="NCBI Taxonomy" id="2081491"/>
    <lineage>
        <taxon>Eukaryota</taxon>
        <taxon>Haptista</taxon>
        <taxon>Haptophyta</taxon>
        <taxon>Pavlovophyceae</taxon>
        <taxon>Pavlovales</taxon>
        <taxon>Pavlovaceae</taxon>
        <taxon>Diacronema</taxon>
    </lineage>
</organism>
<keyword evidence="2" id="KW-0560">Oxidoreductase</keyword>
<keyword evidence="4" id="KW-1185">Reference proteome</keyword>
<evidence type="ECO:0000313" key="4">
    <source>
        <dbReference type="Proteomes" id="UP000751190"/>
    </source>
</evidence>
<gene>
    <name evidence="3" type="ORF">KFE25_010848</name>
</gene>
<dbReference type="Pfam" id="PF00106">
    <property type="entry name" value="adh_short"/>
    <property type="match status" value="1"/>
</dbReference>
<accession>A0A8J6CAT2</accession>
<sequence>MPGFSRVAAASIGVAVLAVAALPLWLSYAAGGWIAKYTSPKPFFASDIPDLSGKVAIVTGANTGIGLETARELARNGAEVIVAARSASKGNAAVEAIRASLSGARAKPPKLRFLPLDLGSLASVGAFARDFHRLNLPLHMLVLNAGVMKSPGKDFVGRAFTYGFERTSDGLEAHIGTNHVGHFYLTQLLLQKLKASAPARVISVSSAAESQAYAAGIRFDLWGERGAEYEDGRAYGQSKLANVLFARELAHRLEGTRVTAYSCHPGIIKTELGRHMNEQMQAEAAAAGSVATAVTAFFSWLFEAALLSAADGALTQLYLSTSPELPFNGGYYIPIANVAEPKHPQARNLTLQRLLWEQSEATVAAKL</sequence>
<comment type="caution">
    <text evidence="3">The sequence shown here is derived from an EMBL/GenBank/DDBJ whole genome shotgun (WGS) entry which is preliminary data.</text>
</comment>
<reference evidence="3" key="1">
    <citation type="submission" date="2021-05" db="EMBL/GenBank/DDBJ databases">
        <title>The genome of the haptophyte Pavlova lutheri (Diacronema luteri, Pavlovales) - a model for lipid biosynthesis in eukaryotic algae.</title>
        <authorList>
            <person name="Hulatt C.J."/>
            <person name="Posewitz M.C."/>
        </authorList>
    </citation>
    <scope>NUCLEOTIDE SEQUENCE</scope>
    <source>
        <strain evidence="3">NIVA-4/92</strain>
    </source>
</reference>
<comment type="similarity">
    <text evidence="1">Belongs to the short-chain dehydrogenases/reductases (SDR) family.</text>
</comment>
<dbReference type="InterPro" id="IPR036291">
    <property type="entry name" value="NAD(P)-bd_dom_sf"/>
</dbReference>
<name>A0A8J6CAT2_DIALT</name>
<dbReference type="PANTHER" id="PTHR24320">
    <property type="entry name" value="RETINOL DEHYDROGENASE"/>
    <property type="match status" value="1"/>
</dbReference>
<protein>
    <submittedName>
        <fullName evidence="3">Uncharacterized protein</fullName>
    </submittedName>
</protein>
<dbReference type="EMBL" id="JAGTXO010000030">
    <property type="protein sequence ID" value="KAG8460793.1"/>
    <property type="molecule type" value="Genomic_DNA"/>
</dbReference>
<evidence type="ECO:0000313" key="3">
    <source>
        <dbReference type="EMBL" id="KAG8460793.1"/>
    </source>
</evidence>
<proteinExistence type="inferred from homology"/>